<reference evidence="1 2" key="1">
    <citation type="journal article" date="2016" name="Mol. Biol. Evol.">
        <title>Comparative Genomics of Early-Diverging Mushroom-Forming Fungi Provides Insights into the Origins of Lignocellulose Decay Capabilities.</title>
        <authorList>
            <person name="Nagy L.G."/>
            <person name="Riley R."/>
            <person name="Tritt A."/>
            <person name="Adam C."/>
            <person name="Daum C."/>
            <person name="Floudas D."/>
            <person name="Sun H."/>
            <person name="Yadav J.S."/>
            <person name="Pangilinan J."/>
            <person name="Larsson K.H."/>
            <person name="Matsuura K."/>
            <person name="Barry K."/>
            <person name="Labutti K."/>
            <person name="Kuo R."/>
            <person name="Ohm R.A."/>
            <person name="Bhattacharya S.S."/>
            <person name="Shirouzu T."/>
            <person name="Yoshinaga Y."/>
            <person name="Martin F.M."/>
            <person name="Grigoriev I.V."/>
            <person name="Hibbett D.S."/>
        </authorList>
    </citation>
    <scope>NUCLEOTIDE SEQUENCE [LARGE SCALE GENOMIC DNA]</scope>
    <source>
        <strain evidence="1 2">L-15889</strain>
    </source>
</reference>
<sequence>MFDQNVHLGIGPSRTWTDRANHAETWLCQGWRHTRYGKAHWKSLLESYDCLQESRLRTDADLTFAITQSFVSQTEDTSVAQGPGVAEYKLMISSCDQSPVRSGSRLRSYRTMKHRPIRDYTVNQETRRACTAF</sequence>
<evidence type="ECO:0000313" key="1">
    <source>
        <dbReference type="EMBL" id="KZT73261.1"/>
    </source>
</evidence>
<gene>
    <name evidence="1" type="ORF">DAEQUDRAFT_461539</name>
</gene>
<name>A0A165TD19_9APHY</name>
<accession>A0A165TD19</accession>
<proteinExistence type="predicted"/>
<evidence type="ECO:0000313" key="2">
    <source>
        <dbReference type="Proteomes" id="UP000076727"/>
    </source>
</evidence>
<dbReference type="AlphaFoldDB" id="A0A165TD19"/>
<keyword evidence="2" id="KW-1185">Reference proteome</keyword>
<dbReference type="EMBL" id="KV429037">
    <property type="protein sequence ID" value="KZT73261.1"/>
    <property type="molecule type" value="Genomic_DNA"/>
</dbReference>
<protein>
    <submittedName>
        <fullName evidence="1">Uncharacterized protein</fullName>
    </submittedName>
</protein>
<organism evidence="1 2">
    <name type="scientific">Daedalea quercina L-15889</name>
    <dbReference type="NCBI Taxonomy" id="1314783"/>
    <lineage>
        <taxon>Eukaryota</taxon>
        <taxon>Fungi</taxon>
        <taxon>Dikarya</taxon>
        <taxon>Basidiomycota</taxon>
        <taxon>Agaricomycotina</taxon>
        <taxon>Agaricomycetes</taxon>
        <taxon>Polyporales</taxon>
        <taxon>Fomitopsis</taxon>
    </lineage>
</organism>
<dbReference type="Proteomes" id="UP000076727">
    <property type="component" value="Unassembled WGS sequence"/>
</dbReference>